<dbReference type="AlphaFoldDB" id="A0A0A9GUP3"/>
<name>A0A0A9GUP3_ARUDO</name>
<protein>
    <submittedName>
        <fullName evidence="1">Uncharacterized protein</fullName>
    </submittedName>
</protein>
<accession>A0A0A9GUP3</accession>
<organism evidence="1">
    <name type="scientific">Arundo donax</name>
    <name type="common">Giant reed</name>
    <name type="synonym">Donax arundinaceus</name>
    <dbReference type="NCBI Taxonomy" id="35708"/>
    <lineage>
        <taxon>Eukaryota</taxon>
        <taxon>Viridiplantae</taxon>
        <taxon>Streptophyta</taxon>
        <taxon>Embryophyta</taxon>
        <taxon>Tracheophyta</taxon>
        <taxon>Spermatophyta</taxon>
        <taxon>Magnoliopsida</taxon>
        <taxon>Liliopsida</taxon>
        <taxon>Poales</taxon>
        <taxon>Poaceae</taxon>
        <taxon>PACMAD clade</taxon>
        <taxon>Arundinoideae</taxon>
        <taxon>Arundineae</taxon>
        <taxon>Arundo</taxon>
    </lineage>
</organism>
<reference evidence="1" key="2">
    <citation type="journal article" date="2015" name="Data Brief">
        <title>Shoot transcriptome of the giant reed, Arundo donax.</title>
        <authorList>
            <person name="Barrero R.A."/>
            <person name="Guerrero F.D."/>
            <person name="Moolhuijzen P."/>
            <person name="Goolsby J.A."/>
            <person name="Tidwell J."/>
            <person name="Bellgard S.E."/>
            <person name="Bellgard M.I."/>
        </authorList>
    </citation>
    <scope>NUCLEOTIDE SEQUENCE</scope>
    <source>
        <tissue evidence="1">Shoot tissue taken approximately 20 cm above the soil surface</tissue>
    </source>
</reference>
<proteinExistence type="predicted"/>
<dbReference type="EMBL" id="GBRH01169629">
    <property type="protein sequence ID" value="JAE28267.1"/>
    <property type="molecule type" value="Transcribed_RNA"/>
</dbReference>
<evidence type="ECO:0000313" key="1">
    <source>
        <dbReference type="EMBL" id="JAE28267.1"/>
    </source>
</evidence>
<reference evidence="1" key="1">
    <citation type="submission" date="2014-09" db="EMBL/GenBank/DDBJ databases">
        <authorList>
            <person name="Magalhaes I.L.F."/>
            <person name="Oliveira U."/>
            <person name="Santos F.R."/>
            <person name="Vidigal T.H.D.A."/>
            <person name="Brescovit A.D."/>
            <person name="Santos A.J."/>
        </authorList>
    </citation>
    <scope>NUCLEOTIDE SEQUENCE</scope>
    <source>
        <tissue evidence="1">Shoot tissue taken approximately 20 cm above the soil surface</tissue>
    </source>
</reference>
<sequence length="78" mass="9070">MKKLPPAEPIQRLPDDLIQVEHPEYPGRVRALEDRFIAADTKFCERDAEIHRRFALKGYADIELLVFSDDDEDMAVQD</sequence>